<feature type="transmembrane region" description="Helical" evidence="8">
    <location>
        <begin position="102"/>
        <end position="123"/>
    </location>
</feature>
<dbReference type="Pfam" id="PF04290">
    <property type="entry name" value="DctQ"/>
    <property type="match status" value="1"/>
</dbReference>
<keyword evidence="3" id="KW-1003">Cell membrane</keyword>
<keyword evidence="2" id="KW-0813">Transport</keyword>
<evidence type="ECO:0000313" key="10">
    <source>
        <dbReference type="EMBL" id="VAW11934.1"/>
    </source>
</evidence>
<feature type="transmembrane region" description="Helical" evidence="8">
    <location>
        <begin position="63"/>
        <end position="82"/>
    </location>
</feature>
<feature type="domain" description="Tripartite ATP-independent periplasmic transporters DctQ component" evidence="9">
    <location>
        <begin position="40"/>
        <end position="169"/>
    </location>
</feature>
<keyword evidence="5 8" id="KW-0812">Transmembrane</keyword>
<keyword evidence="7 8" id="KW-0472">Membrane</keyword>
<evidence type="ECO:0000256" key="7">
    <source>
        <dbReference type="ARBA" id="ARBA00023136"/>
    </source>
</evidence>
<comment type="subcellular location">
    <subcellularLocation>
        <location evidence="1">Cell inner membrane</location>
        <topology evidence="1">Multi-pass membrane protein</topology>
    </subcellularLocation>
</comment>
<dbReference type="AlphaFoldDB" id="A0A3B0TTJ3"/>
<reference evidence="10" key="1">
    <citation type="submission" date="2018-06" db="EMBL/GenBank/DDBJ databases">
        <authorList>
            <person name="Zhirakovskaya E."/>
        </authorList>
    </citation>
    <scope>NUCLEOTIDE SEQUENCE</scope>
</reference>
<dbReference type="InterPro" id="IPR007387">
    <property type="entry name" value="TRAP_DctQ"/>
</dbReference>
<dbReference type="InterPro" id="IPR055348">
    <property type="entry name" value="DctQ"/>
</dbReference>
<dbReference type="GO" id="GO:0005886">
    <property type="term" value="C:plasma membrane"/>
    <property type="evidence" value="ECO:0007669"/>
    <property type="project" value="UniProtKB-SubCell"/>
</dbReference>
<evidence type="ECO:0000256" key="3">
    <source>
        <dbReference type="ARBA" id="ARBA00022475"/>
    </source>
</evidence>
<evidence type="ECO:0000256" key="8">
    <source>
        <dbReference type="SAM" id="Phobius"/>
    </source>
</evidence>
<keyword evidence="4" id="KW-0997">Cell inner membrane</keyword>
<dbReference type="PANTHER" id="PTHR35011">
    <property type="entry name" value="2,3-DIKETO-L-GULONATE TRAP TRANSPORTER SMALL PERMEASE PROTEIN YIAM"/>
    <property type="match status" value="1"/>
</dbReference>
<organism evidence="10">
    <name type="scientific">hydrothermal vent metagenome</name>
    <dbReference type="NCBI Taxonomy" id="652676"/>
    <lineage>
        <taxon>unclassified sequences</taxon>
        <taxon>metagenomes</taxon>
        <taxon>ecological metagenomes</taxon>
    </lineage>
</organism>
<name>A0A3B0TTJ3_9ZZZZ</name>
<feature type="transmembrane region" description="Helical" evidence="8">
    <location>
        <begin position="144"/>
        <end position="164"/>
    </location>
</feature>
<dbReference type="GO" id="GO:0022857">
    <property type="term" value="F:transmembrane transporter activity"/>
    <property type="evidence" value="ECO:0007669"/>
    <property type="project" value="TreeGrafter"/>
</dbReference>
<dbReference type="PANTHER" id="PTHR35011:SF10">
    <property type="entry name" value="TRAP TRANSPORTER SMALL PERMEASE PROTEIN"/>
    <property type="match status" value="1"/>
</dbReference>
<gene>
    <name evidence="10" type="ORF">MNBD_ALPHA09-2368</name>
</gene>
<accession>A0A3B0TTJ3</accession>
<evidence type="ECO:0000256" key="1">
    <source>
        <dbReference type="ARBA" id="ARBA00004429"/>
    </source>
</evidence>
<evidence type="ECO:0000256" key="5">
    <source>
        <dbReference type="ARBA" id="ARBA00022692"/>
    </source>
</evidence>
<evidence type="ECO:0000256" key="4">
    <source>
        <dbReference type="ARBA" id="ARBA00022519"/>
    </source>
</evidence>
<dbReference type="EMBL" id="UOEM01000037">
    <property type="protein sequence ID" value="VAW11934.1"/>
    <property type="molecule type" value="Genomic_DNA"/>
</dbReference>
<evidence type="ECO:0000256" key="2">
    <source>
        <dbReference type="ARBA" id="ARBA00022448"/>
    </source>
</evidence>
<protein>
    <recommendedName>
        <fullName evidence="9">Tripartite ATP-independent periplasmic transporters DctQ component domain-containing protein</fullName>
    </recommendedName>
</protein>
<evidence type="ECO:0000256" key="6">
    <source>
        <dbReference type="ARBA" id="ARBA00022989"/>
    </source>
</evidence>
<sequence>MSALTVFKSAKHGGNPILRAIGFLSQICGFLSAGMIFTAVVITCQMIFVRFVLNQSTIWQTEAVVYLMVGATLIGLPYVQKLRGHVNVDLLPLMLPKPLRKALAIFTLGVAIFIIGLMLFYGFDMWYTAWVRGWRSDTIWGVRLWIPYLAVPVGFFLYMLQLAADLLATVLNIEAPFSIDEGEAL</sequence>
<evidence type="ECO:0000259" key="9">
    <source>
        <dbReference type="Pfam" id="PF04290"/>
    </source>
</evidence>
<keyword evidence="6 8" id="KW-1133">Transmembrane helix</keyword>
<proteinExistence type="predicted"/>
<dbReference type="GO" id="GO:0015740">
    <property type="term" value="P:C4-dicarboxylate transport"/>
    <property type="evidence" value="ECO:0007669"/>
    <property type="project" value="TreeGrafter"/>
</dbReference>
<feature type="transmembrane region" description="Helical" evidence="8">
    <location>
        <begin position="20"/>
        <end position="42"/>
    </location>
</feature>